<dbReference type="PANTHER" id="PTHR43798">
    <property type="entry name" value="MONOACYLGLYCEROL LIPASE"/>
    <property type="match status" value="1"/>
</dbReference>
<feature type="domain" description="AB hydrolase-1" evidence="2">
    <location>
        <begin position="16"/>
        <end position="233"/>
    </location>
</feature>
<dbReference type="InterPro" id="IPR000073">
    <property type="entry name" value="AB_hydrolase_1"/>
</dbReference>
<proteinExistence type="predicted"/>
<dbReference type="SUPFAM" id="SSF53474">
    <property type="entry name" value="alpha/beta-Hydrolases"/>
    <property type="match status" value="1"/>
</dbReference>
<dbReference type="Gene3D" id="3.40.50.1820">
    <property type="entry name" value="alpha/beta hydrolase"/>
    <property type="match status" value="1"/>
</dbReference>
<gene>
    <name evidence="3" type="ORF">GGQ98_002602</name>
</gene>
<name>A0A7W7B4H2_9SPHN</name>
<dbReference type="InterPro" id="IPR029058">
    <property type="entry name" value="AB_hydrolase_fold"/>
</dbReference>
<dbReference type="GO" id="GO:0016020">
    <property type="term" value="C:membrane"/>
    <property type="evidence" value="ECO:0007669"/>
    <property type="project" value="TreeGrafter"/>
</dbReference>
<dbReference type="PANTHER" id="PTHR43798:SF31">
    <property type="entry name" value="AB HYDROLASE SUPERFAMILY PROTEIN YCLE"/>
    <property type="match status" value="1"/>
</dbReference>
<protein>
    <submittedName>
        <fullName evidence="3">Pimeloyl-ACP methyl ester carboxylesterase</fullName>
    </submittedName>
</protein>
<dbReference type="GO" id="GO:0016787">
    <property type="term" value="F:hydrolase activity"/>
    <property type="evidence" value="ECO:0007669"/>
    <property type="project" value="UniProtKB-KW"/>
</dbReference>
<keyword evidence="1" id="KW-0378">Hydrolase</keyword>
<dbReference type="Pfam" id="PF12697">
    <property type="entry name" value="Abhydrolase_6"/>
    <property type="match status" value="1"/>
</dbReference>
<keyword evidence="4" id="KW-1185">Reference proteome</keyword>
<dbReference type="EMBL" id="JACHNZ010000031">
    <property type="protein sequence ID" value="MBB4632973.1"/>
    <property type="molecule type" value="Genomic_DNA"/>
</dbReference>
<dbReference type="AlphaFoldDB" id="A0A7W7B4H2"/>
<comment type="caution">
    <text evidence="3">The sequence shown here is derived from an EMBL/GenBank/DDBJ whole genome shotgun (WGS) entry which is preliminary data.</text>
</comment>
<evidence type="ECO:0000313" key="4">
    <source>
        <dbReference type="Proteomes" id="UP000566324"/>
    </source>
</evidence>
<organism evidence="3 4">
    <name type="scientific">Sphingosinicella soli</name>
    <dbReference type="NCBI Taxonomy" id="333708"/>
    <lineage>
        <taxon>Bacteria</taxon>
        <taxon>Pseudomonadati</taxon>
        <taxon>Pseudomonadota</taxon>
        <taxon>Alphaproteobacteria</taxon>
        <taxon>Sphingomonadales</taxon>
        <taxon>Sphingosinicellaceae</taxon>
        <taxon>Sphingosinicella</taxon>
    </lineage>
</organism>
<dbReference type="InterPro" id="IPR050266">
    <property type="entry name" value="AB_hydrolase_sf"/>
</dbReference>
<dbReference type="Proteomes" id="UP000566324">
    <property type="component" value="Unassembled WGS sequence"/>
</dbReference>
<dbReference type="RefSeq" id="WP_184070147.1">
    <property type="nucleotide sequence ID" value="NZ_JACHNZ010000031.1"/>
</dbReference>
<sequence>MLNIVTRAGKEPALALVHGWTCDHRAMQPVADAFPLQHAVMPDLPGHGASPKAGDYAIAAQTEAVLAAMPQRAIWIGHSMGAQIVVEAAARAPERVMAAVLLDPAAIQPMDAAFAGRDRMKADLATTDDFPALMRRFSSGMMIAPADADAVRALADTQAAADPDVARAGWDAIWDWDGPAAFAALSVPTLVITVERTMNRLADLSRLNRRIATAQVTGSGHMLQFEVMDQVAAMMQRFFHLNDLLSAG</sequence>
<evidence type="ECO:0000256" key="1">
    <source>
        <dbReference type="ARBA" id="ARBA00022801"/>
    </source>
</evidence>
<evidence type="ECO:0000259" key="2">
    <source>
        <dbReference type="Pfam" id="PF12697"/>
    </source>
</evidence>
<accession>A0A7W7B4H2</accession>
<reference evidence="3 4" key="1">
    <citation type="submission" date="2020-08" db="EMBL/GenBank/DDBJ databases">
        <title>Genomic Encyclopedia of Type Strains, Phase IV (KMG-IV): sequencing the most valuable type-strain genomes for metagenomic binning, comparative biology and taxonomic classification.</title>
        <authorList>
            <person name="Goeker M."/>
        </authorList>
    </citation>
    <scope>NUCLEOTIDE SEQUENCE [LARGE SCALE GENOMIC DNA]</scope>
    <source>
        <strain evidence="3 4">DSM 17328</strain>
    </source>
</reference>
<evidence type="ECO:0000313" key="3">
    <source>
        <dbReference type="EMBL" id="MBB4632973.1"/>
    </source>
</evidence>